<dbReference type="InterPro" id="IPR016035">
    <property type="entry name" value="Acyl_Trfase/lysoPLipase"/>
</dbReference>
<dbReference type="SUPFAM" id="SSF55048">
    <property type="entry name" value="Probable ACP-binding domain of malonyl-CoA ACP transacylase"/>
    <property type="match status" value="1"/>
</dbReference>
<evidence type="ECO:0000256" key="3">
    <source>
        <dbReference type="ARBA" id="ARBA00022679"/>
    </source>
</evidence>
<dbReference type="Pfam" id="PF00109">
    <property type="entry name" value="ketoacyl-synt"/>
    <property type="match status" value="1"/>
</dbReference>
<dbReference type="SUPFAM" id="SSF53901">
    <property type="entry name" value="Thiolase-like"/>
    <property type="match status" value="1"/>
</dbReference>
<organism evidence="7 8">
    <name type="scientific">Streptosporangium vulgare</name>
    <dbReference type="NCBI Taxonomy" id="46190"/>
    <lineage>
        <taxon>Bacteria</taxon>
        <taxon>Bacillati</taxon>
        <taxon>Actinomycetota</taxon>
        <taxon>Actinomycetes</taxon>
        <taxon>Streptosporangiales</taxon>
        <taxon>Streptosporangiaceae</taxon>
        <taxon>Streptosporangium</taxon>
    </lineage>
</organism>
<dbReference type="EMBL" id="JBHMBS010000078">
    <property type="protein sequence ID" value="MFB9682462.1"/>
    <property type="molecule type" value="Genomic_DNA"/>
</dbReference>
<feature type="domain" description="Ketosynthase family 3 (KS3)" evidence="6">
    <location>
        <begin position="270"/>
        <end position="686"/>
    </location>
</feature>
<name>A0ABV5TTP0_9ACTN</name>
<dbReference type="InterPro" id="IPR009081">
    <property type="entry name" value="PP-bd_ACP"/>
</dbReference>
<accession>A0ABV5TTP0</accession>
<evidence type="ECO:0000256" key="2">
    <source>
        <dbReference type="ARBA" id="ARBA00022553"/>
    </source>
</evidence>
<dbReference type="InterPro" id="IPR016036">
    <property type="entry name" value="Malonyl_transacylase_ACP-bd"/>
</dbReference>
<keyword evidence="4" id="KW-0012">Acyltransferase</keyword>
<dbReference type="InterPro" id="IPR014030">
    <property type="entry name" value="Ketoacyl_synth_N"/>
</dbReference>
<dbReference type="InterPro" id="IPR013968">
    <property type="entry name" value="PKS_KR"/>
</dbReference>
<keyword evidence="8" id="KW-1185">Reference proteome</keyword>
<protein>
    <submittedName>
        <fullName evidence="7">Beta-ketoacyl synthase N-terminal-like domain-containing protein</fullName>
    </submittedName>
</protein>
<dbReference type="SUPFAM" id="SSF51735">
    <property type="entry name" value="NAD(P)-binding Rossmann-fold domains"/>
    <property type="match status" value="1"/>
</dbReference>
<dbReference type="SMART" id="SM00827">
    <property type="entry name" value="PKS_AT"/>
    <property type="match status" value="1"/>
</dbReference>
<dbReference type="SMART" id="SM00822">
    <property type="entry name" value="PKS_KR"/>
    <property type="match status" value="1"/>
</dbReference>
<dbReference type="InterPro" id="IPR014043">
    <property type="entry name" value="Acyl_transferase_dom"/>
</dbReference>
<dbReference type="InterPro" id="IPR032821">
    <property type="entry name" value="PKS_assoc"/>
</dbReference>
<dbReference type="CDD" id="cd00833">
    <property type="entry name" value="PKS"/>
    <property type="match status" value="1"/>
</dbReference>
<keyword evidence="1" id="KW-0596">Phosphopantetheine</keyword>
<dbReference type="Proteomes" id="UP001589610">
    <property type="component" value="Unassembled WGS sequence"/>
</dbReference>
<reference evidence="7 8" key="1">
    <citation type="submission" date="2024-09" db="EMBL/GenBank/DDBJ databases">
        <authorList>
            <person name="Sun Q."/>
            <person name="Mori K."/>
        </authorList>
    </citation>
    <scope>NUCLEOTIDE SEQUENCE [LARGE SCALE GENOMIC DNA]</scope>
    <source>
        <strain evidence="7 8">JCM 3028</strain>
    </source>
</reference>
<feature type="non-terminal residue" evidence="7">
    <location>
        <position position="1105"/>
    </location>
</feature>
<dbReference type="PANTHER" id="PTHR43775">
    <property type="entry name" value="FATTY ACID SYNTHASE"/>
    <property type="match status" value="1"/>
</dbReference>
<dbReference type="PANTHER" id="PTHR43775:SF51">
    <property type="entry name" value="INACTIVE PHENOLPHTHIOCEROL SYNTHESIS POLYKETIDE SYNTHASE TYPE I PKS1-RELATED"/>
    <property type="match status" value="1"/>
</dbReference>
<sequence>MHAAGVLDDGVITALTPERLDGVMRPKADAAWHLHELTRELDLSAFVMFSSVAGALGGPGQGNYAAANAFLDALAEHRRARGLAGTSLAWGLWVIGGMAEELTEADVRRMERMGLKPLSAADGLALFDAALRHDRPALVAARFAPGRNPARTVLPRAGTLNGLAGRLAAMEPAERRSLLSDLVCQEVATVLGHASATAVQPDRAFQDLGFDSLTAVEFRNRIGAVTGLRLPATLIFDYPTAQAVADYVGSELTGAASAIASVMTAGTPNDEPIAIVGMACRYPGGVLSPEGLWDLVASGTDAISEFPADRGWDMERIYNPDPESEGTSYVKHGGFLYDAAEFDPGFFGISPREALTMDPQQRLLLEASWEALERAGVSPVELRGSRTGVFAGLMYHDYGLGAPASTSGGSLVSGRISYTFGFEGPAMTVDTACSSSLVALHLAAQALRSGECDLALAGGVTVMSTPGTFIEFSRQRGLAPDGRCKSFGDAANGTAWGEGVGVLLVERLSDARRNGHQVLAIVRGSAVNQDGASNGLTAPNGPSQQRVIRQALASANLSPADVDVVEAHGTGTVLGDPIEAQALIATYGQDRPEDRPLWLGSLKSNIGHTQAAAGVGGVIKIVMAMRHGTLPRTLHAEERSGHIDWSAGAVELLTEARPWDIEDRPRRAAVSSFGISGTNAHVIIEQGPAEPEAKADAVELPVTPWLVSAKTPQALRGQASRLATWVEERPELNPADAAWTLATGRALLEQRAVVVGADQIELVAGLRALADGTTTPGAAAGGGRLAMLFAGQGSQRVGMGRELAAAFPVFAEALDEVCALLPHPVRQVMFSDPDGVLAETGMTQPALFAFEVALYRLLTSLGVTPDVLVGHSVGEIAAAHVAGVLSLPDACALVTARARLMQALPEGGAMLAIVAPEAEILPLLEGRQDVGIAAVNGPQAVVISGGEAAVEEIAGLVSARTRRLRVSHAFHSPLMEPMLAEFEQIVSTLTFNEPTIPVVSNVTGRLAEPGLLTDPAYWVRHVREAVRFADGVTACQANVFVEVGPDTTLTALAQQSVEDGVFVAACRKDRDEARTLVRALGQLQVRGIAVDWDAFFAPARPVRVD</sequence>
<feature type="domain" description="Carrier" evidence="5">
    <location>
        <begin position="177"/>
        <end position="252"/>
    </location>
</feature>
<keyword evidence="2" id="KW-0597">Phosphoprotein</keyword>
<dbReference type="Gene3D" id="3.40.50.720">
    <property type="entry name" value="NAD(P)-binding Rossmann-like Domain"/>
    <property type="match status" value="1"/>
</dbReference>
<evidence type="ECO:0000256" key="1">
    <source>
        <dbReference type="ARBA" id="ARBA00022450"/>
    </source>
</evidence>
<dbReference type="Gene3D" id="1.10.1200.10">
    <property type="entry name" value="ACP-like"/>
    <property type="match status" value="1"/>
</dbReference>
<dbReference type="InterPro" id="IPR014031">
    <property type="entry name" value="Ketoacyl_synth_C"/>
</dbReference>
<evidence type="ECO:0000256" key="4">
    <source>
        <dbReference type="ARBA" id="ARBA00023315"/>
    </source>
</evidence>
<dbReference type="InterPro" id="IPR057326">
    <property type="entry name" value="KR_dom"/>
</dbReference>
<dbReference type="InterPro" id="IPR020806">
    <property type="entry name" value="PKS_PP-bd"/>
</dbReference>
<dbReference type="InterPro" id="IPR050091">
    <property type="entry name" value="PKS_NRPS_Biosynth_Enz"/>
</dbReference>
<evidence type="ECO:0000259" key="5">
    <source>
        <dbReference type="PROSITE" id="PS50075"/>
    </source>
</evidence>
<dbReference type="InterPro" id="IPR036291">
    <property type="entry name" value="NAD(P)-bd_dom_sf"/>
</dbReference>
<dbReference type="SMART" id="SM00823">
    <property type="entry name" value="PKS_PP"/>
    <property type="match status" value="1"/>
</dbReference>
<gene>
    <name evidence="7" type="ORF">ACFFRH_43970</name>
</gene>
<dbReference type="PROSITE" id="PS00606">
    <property type="entry name" value="KS3_1"/>
    <property type="match status" value="1"/>
</dbReference>
<dbReference type="Pfam" id="PF00698">
    <property type="entry name" value="Acyl_transf_1"/>
    <property type="match status" value="1"/>
</dbReference>
<evidence type="ECO:0000313" key="7">
    <source>
        <dbReference type="EMBL" id="MFB9682462.1"/>
    </source>
</evidence>
<dbReference type="SMART" id="SM01294">
    <property type="entry name" value="PKS_PP_betabranch"/>
    <property type="match status" value="1"/>
</dbReference>
<dbReference type="Pfam" id="PF02801">
    <property type="entry name" value="Ketoacyl-synt_C"/>
    <property type="match status" value="1"/>
</dbReference>
<dbReference type="PROSITE" id="PS50075">
    <property type="entry name" value="CARRIER"/>
    <property type="match status" value="1"/>
</dbReference>
<comment type="caution">
    <text evidence="7">The sequence shown here is derived from an EMBL/GenBank/DDBJ whole genome shotgun (WGS) entry which is preliminary data.</text>
</comment>
<dbReference type="SMART" id="SM00825">
    <property type="entry name" value="PKS_KS"/>
    <property type="match status" value="1"/>
</dbReference>
<dbReference type="Gene3D" id="3.40.47.10">
    <property type="match status" value="1"/>
</dbReference>
<evidence type="ECO:0000313" key="8">
    <source>
        <dbReference type="Proteomes" id="UP001589610"/>
    </source>
</evidence>
<dbReference type="RefSeq" id="WP_386164118.1">
    <property type="nucleotide sequence ID" value="NZ_JBHMBS010000078.1"/>
</dbReference>
<dbReference type="Gene3D" id="3.30.70.3290">
    <property type="match status" value="1"/>
</dbReference>
<dbReference type="InterPro" id="IPR001227">
    <property type="entry name" value="Ac_transferase_dom_sf"/>
</dbReference>
<dbReference type="InterPro" id="IPR016039">
    <property type="entry name" value="Thiolase-like"/>
</dbReference>
<proteinExistence type="predicted"/>
<dbReference type="InterPro" id="IPR036736">
    <property type="entry name" value="ACP-like_sf"/>
</dbReference>
<evidence type="ECO:0000259" key="6">
    <source>
        <dbReference type="PROSITE" id="PS52004"/>
    </source>
</evidence>
<dbReference type="SUPFAM" id="SSF52151">
    <property type="entry name" value="FabD/lysophospholipase-like"/>
    <property type="match status" value="1"/>
</dbReference>
<dbReference type="SUPFAM" id="SSF47336">
    <property type="entry name" value="ACP-like"/>
    <property type="match status" value="1"/>
</dbReference>
<dbReference type="Gene3D" id="3.40.366.10">
    <property type="entry name" value="Malonyl-Coenzyme A Acyl Carrier Protein, domain 2"/>
    <property type="match status" value="1"/>
</dbReference>
<dbReference type="PROSITE" id="PS52004">
    <property type="entry name" value="KS3_2"/>
    <property type="match status" value="1"/>
</dbReference>
<dbReference type="InterPro" id="IPR020841">
    <property type="entry name" value="PKS_Beta-ketoAc_synthase_dom"/>
</dbReference>
<dbReference type="Pfam" id="PF00550">
    <property type="entry name" value="PP-binding"/>
    <property type="match status" value="1"/>
</dbReference>
<dbReference type="Pfam" id="PF08659">
    <property type="entry name" value="KR"/>
    <property type="match status" value="1"/>
</dbReference>
<dbReference type="InterPro" id="IPR018201">
    <property type="entry name" value="Ketoacyl_synth_AS"/>
</dbReference>
<dbReference type="Pfam" id="PF16197">
    <property type="entry name" value="KAsynt_C_assoc"/>
    <property type="match status" value="1"/>
</dbReference>
<keyword evidence="3" id="KW-0808">Transferase</keyword>